<comment type="caution">
    <text evidence="1">The sequence shown here is derived from an EMBL/GenBank/DDBJ whole genome shotgun (WGS) entry which is preliminary data.</text>
</comment>
<dbReference type="PANTHER" id="PTHR47510:SF3">
    <property type="entry name" value="ENDO_EXONUCLEASE_PHOSPHATASE DOMAIN-CONTAINING PROTEIN"/>
    <property type="match status" value="1"/>
</dbReference>
<name>A0AAD9P5U2_RIDPI</name>
<protein>
    <recommendedName>
        <fullName evidence="3">Endonuclease/exonuclease/phosphatase domain-containing protein</fullName>
    </recommendedName>
</protein>
<keyword evidence="2" id="KW-1185">Reference proteome</keyword>
<evidence type="ECO:0000313" key="1">
    <source>
        <dbReference type="EMBL" id="KAK2188695.1"/>
    </source>
</evidence>
<accession>A0AAD9P5U2</accession>
<sequence>MRKHPECGVIITGDFNQLRDNFMKTHYRFVQVVNVVTRGQAILDKIWTNMEEVYTPPVTISELGSSDHNMVLLKPKAKNSVDTGCVTRLTVRCMGPKEKATFSMALSAIKWEPLFRLDSCADQYSYYQTVICNLMEICFPTKIVTRHTADKPWVTDWFRDLVRKRQRAHMSGDLNQAKILRNKVNRAASKLKYNFYQTQIAAMHESGSHDWWKHMKTIMGLKTNG</sequence>
<gene>
    <name evidence="1" type="ORF">NP493_126g11019</name>
</gene>
<dbReference type="PANTHER" id="PTHR47510">
    <property type="entry name" value="REVERSE TRANSCRIPTASE DOMAIN-CONTAINING PROTEIN"/>
    <property type="match status" value="1"/>
</dbReference>
<evidence type="ECO:0008006" key="3">
    <source>
        <dbReference type="Google" id="ProtNLM"/>
    </source>
</evidence>
<dbReference type="EMBL" id="JAODUO010000126">
    <property type="protein sequence ID" value="KAK2188695.1"/>
    <property type="molecule type" value="Genomic_DNA"/>
</dbReference>
<reference evidence="1" key="1">
    <citation type="journal article" date="2023" name="Mol. Biol. Evol.">
        <title>Third-Generation Sequencing Reveals the Adaptive Role of the Epigenome in Three Deep-Sea Polychaetes.</title>
        <authorList>
            <person name="Perez M."/>
            <person name="Aroh O."/>
            <person name="Sun Y."/>
            <person name="Lan Y."/>
            <person name="Juniper S.K."/>
            <person name="Young C.R."/>
            <person name="Angers B."/>
            <person name="Qian P.Y."/>
        </authorList>
    </citation>
    <scope>NUCLEOTIDE SEQUENCE</scope>
    <source>
        <strain evidence="1">R07B-5</strain>
    </source>
</reference>
<organism evidence="1 2">
    <name type="scientific">Ridgeia piscesae</name>
    <name type="common">Tubeworm</name>
    <dbReference type="NCBI Taxonomy" id="27915"/>
    <lineage>
        <taxon>Eukaryota</taxon>
        <taxon>Metazoa</taxon>
        <taxon>Spiralia</taxon>
        <taxon>Lophotrochozoa</taxon>
        <taxon>Annelida</taxon>
        <taxon>Polychaeta</taxon>
        <taxon>Sedentaria</taxon>
        <taxon>Canalipalpata</taxon>
        <taxon>Sabellida</taxon>
        <taxon>Siboglinidae</taxon>
        <taxon>Ridgeia</taxon>
    </lineage>
</organism>
<evidence type="ECO:0000313" key="2">
    <source>
        <dbReference type="Proteomes" id="UP001209878"/>
    </source>
</evidence>
<dbReference type="AlphaFoldDB" id="A0AAD9P5U2"/>
<dbReference type="Proteomes" id="UP001209878">
    <property type="component" value="Unassembled WGS sequence"/>
</dbReference>
<proteinExistence type="predicted"/>